<protein>
    <submittedName>
        <fullName evidence="1">Transporter substrate-binding domain-containing protein</fullName>
    </submittedName>
</protein>
<dbReference type="SUPFAM" id="SSF53850">
    <property type="entry name" value="Periplasmic binding protein-like II"/>
    <property type="match status" value="1"/>
</dbReference>
<gene>
    <name evidence="1" type="ORF">ADUPG1_003966</name>
</gene>
<keyword evidence="2" id="KW-1185">Reference proteome</keyword>
<dbReference type="Gene3D" id="3.40.190.10">
    <property type="entry name" value="Periplasmic binding protein-like II"/>
    <property type="match status" value="2"/>
</dbReference>
<sequence>MVPAIQQTDDRKNFMSFSIPYQTTPWVIVTRDDAEFVGGLNDLESKTVSVQDRFILQKQIEEKHPDLKL</sequence>
<dbReference type="Proteomes" id="UP001057375">
    <property type="component" value="Unassembled WGS sequence"/>
</dbReference>
<reference evidence="1" key="1">
    <citation type="submission" date="2022-03" db="EMBL/GenBank/DDBJ databases">
        <title>Draft genome sequence of Aduncisulcus paluster, a free-living microaerophilic Fornicata.</title>
        <authorList>
            <person name="Yuyama I."/>
            <person name="Kume K."/>
            <person name="Tamura T."/>
            <person name="Inagaki Y."/>
            <person name="Hashimoto T."/>
        </authorList>
    </citation>
    <scope>NUCLEOTIDE SEQUENCE</scope>
    <source>
        <strain evidence="1">NY0171</strain>
    </source>
</reference>
<comment type="caution">
    <text evidence="1">The sequence shown here is derived from an EMBL/GenBank/DDBJ whole genome shotgun (WGS) entry which is preliminary data.</text>
</comment>
<accession>A0ABQ5JT87</accession>
<organism evidence="1 2">
    <name type="scientific">Aduncisulcus paluster</name>
    <dbReference type="NCBI Taxonomy" id="2918883"/>
    <lineage>
        <taxon>Eukaryota</taxon>
        <taxon>Metamonada</taxon>
        <taxon>Carpediemonas-like organisms</taxon>
        <taxon>Aduncisulcus</taxon>
    </lineage>
</organism>
<proteinExistence type="predicted"/>
<name>A0ABQ5JT87_9EUKA</name>
<dbReference type="EMBL" id="BQXS01005639">
    <property type="protein sequence ID" value="GKT13465.1"/>
    <property type="molecule type" value="Genomic_DNA"/>
</dbReference>
<evidence type="ECO:0000313" key="2">
    <source>
        <dbReference type="Proteomes" id="UP001057375"/>
    </source>
</evidence>
<feature type="non-terminal residue" evidence="1">
    <location>
        <position position="69"/>
    </location>
</feature>
<evidence type="ECO:0000313" key="1">
    <source>
        <dbReference type="EMBL" id="GKT13465.1"/>
    </source>
</evidence>